<dbReference type="RefSeq" id="WP_244076041.1">
    <property type="nucleotide sequence ID" value="NZ_AP025581.1"/>
</dbReference>
<feature type="domain" description="Putative carbohydrate metabolism" evidence="2">
    <location>
        <begin position="346"/>
        <end position="558"/>
    </location>
</feature>
<evidence type="ECO:0000259" key="2">
    <source>
        <dbReference type="Pfam" id="PF13201"/>
    </source>
</evidence>
<feature type="chain" id="PRO_5041224718" description="Putative carbohydrate metabolism domain-containing protein" evidence="1">
    <location>
        <begin position="22"/>
        <end position="561"/>
    </location>
</feature>
<evidence type="ECO:0000313" key="3">
    <source>
        <dbReference type="EMBL" id="GKI17613.1"/>
    </source>
</evidence>
<evidence type="ECO:0000313" key="4">
    <source>
        <dbReference type="Proteomes" id="UP001055105"/>
    </source>
</evidence>
<dbReference type="InterPro" id="IPR038653">
    <property type="entry name" value="Put_CMD_sf"/>
</dbReference>
<dbReference type="Proteomes" id="UP001055105">
    <property type="component" value="Unassembled WGS sequence"/>
</dbReference>
<dbReference type="InterPro" id="IPR025112">
    <property type="entry name" value="PCMD"/>
</dbReference>
<name>A0AA37KP15_9BACT</name>
<proteinExistence type="predicted"/>
<protein>
    <recommendedName>
        <fullName evidence="2">Putative carbohydrate metabolism domain-containing protein</fullName>
    </recommendedName>
</protein>
<keyword evidence="1" id="KW-0732">Signal</keyword>
<dbReference type="Pfam" id="PF13201">
    <property type="entry name" value="PCMD"/>
    <property type="match status" value="1"/>
</dbReference>
<dbReference type="PROSITE" id="PS51257">
    <property type="entry name" value="PROKAR_LIPOPROTEIN"/>
    <property type="match status" value="1"/>
</dbReference>
<comment type="caution">
    <text evidence="3">The sequence shown here is derived from an EMBL/GenBank/DDBJ whole genome shotgun (WGS) entry which is preliminary data.</text>
</comment>
<accession>A0AA37KP15</accession>
<reference evidence="3" key="1">
    <citation type="submission" date="2022-01" db="EMBL/GenBank/DDBJ databases">
        <title>Novel bile acid biosynthetic pathways are enriched in the microbiome of centenarians.</title>
        <authorList>
            <person name="Sato Y."/>
            <person name="Atarashi K."/>
            <person name="Plichta R.D."/>
            <person name="Arai Y."/>
            <person name="Sasajima S."/>
            <person name="Kearney M.S."/>
            <person name="Suda W."/>
            <person name="Takeshita K."/>
            <person name="Sasaki T."/>
            <person name="Okamoto S."/>
            <person name="Skelly N.A."/>
            <person name="Okamura Y."/>
            <person name="Vlamakis H."/>
            <person name="Li Y."/>
            <person name="Tanoue T."/>
            <person name="Takei H."/>
            <person name="Nittono H."/>
            <person name="Narushima S."/>
            <person name="Irie J."/>
            <person name="Itoh H."/>
            <person name="Moriya K."/>
            <person name="Sugiura Y."/>
            <person name="Suematsu M."/>
            <person name="Moritoki N."/>
            <person name="Shibata S."/>
            <person name="Littman R.D."/>
            <person name="Fischbach A.M."/>
            <person name="Uwamino Y."/>
            <person name="Inoue T."/>
            <person name="Honda A."/>
            <person name="Hattori M."/>
            <person name="Murai T."/>
            <person name="Xavier J.R."/>
            <person name="Hirose N."/>
            <person name="Honda K."/>
        </authorList>
    </citation>
    <scope>NUCLEOTIDE SEQUENCE</scope>
    <source>
        <strain evidence="3">CE91-St16</strain>
    </source>
</reference>
<evidence type="ECO:0000256" key="1">
    <source>
        <dbReference type="SAM" id="SignalP"/>
    </source>
</evidence>
<feature type="signal peptide" evidence="1">
    <location>
        <begin position="1"/>
        <end position="21"/>
    </location>
</feature>
<dbReference type="Gene3D" id="2.60.120.890">
    <property type="entry name" value="BT2081, beta-jelly-roll domain"/>
    <property type="match status" value="1"/>
</dbReference>
<organism evidence="3 4">
    <name type="scientific">Alistipes finegoldii</name>
    <dbReference type="NCBI Taxonomy" id="214856"/>
    <lineage>
        <taxon>Bacteria</taxon>
        <taxon>Pseudomonadati</taxon>
        <taxon>Bacteroidota</taxon>
        <taxon>Bacteroidia</taxon>
        <taxon>Bacteroidales</taxon>
        <taxon>Rikenellaceae</taxon>
        <taxon>Alistipes</taxon>
    </lineage>
</organism>
<sequence length="561" mass="60758">MKYFRILFSAAALLLAASCIDNDVPYPVVELRIAGVEGSGFTVSGISIANRTVTLTLDEKTDIRKVGIDKVTFDAATSNPMMTDTESFIGQIKTSRPLSGEFDLRSPLYVTLSLYQDYEWTIVAEQPIERAFTVAGQIGATVIDAQKRTATAYVPKGTNLGDITVTRLKLGPADITTYSPTAEELSASGFETMRFVDATYHGATERWTLHVEHTDLKIAFRETDLWNNTGVITAMATEEEYPDAVIQYRVKGTDEWQATQKGERDETGLFTAAVAPEWTNSTNAAGLPVKRLVRTKGVYAGQTYELRLLVNGEATETSEYTVPAGDVIPDGNMENPGLSCFTLENQNAEFWASGNNGVAKELCTSAAFDGMGGSRCALLKASAPPIVGLAAGNLMSGIFYKDGLTTGVVEFGQPYTWTARPSGMKVKYHATVGIVNQAKHSGAPIGKGDQDKARIFVAIVDWNARHRVASGTGAPTGTWDPTETTATDEGKIIACGSLFIDRSTAGDRMTEITLPLDFYDTQARPTGKYSIVISCSTSAYGDFMVGCTTNTMYVDDFEWVY</sequence>
<dbReference type="AlphaFoldDB" id="A0AA37KP15"/>
<dbReference type="EMBL" id="BQOL01000001">
    <property type="protein sequence ID" value="GKI17613.1"/>
    <property type="molecule type" value="Genomic_DNA"/>
</dbReference>
<gene>
    <name evidence="3" type="ORF">CE91St16_05210</name>
</gene>